<evidence type="ECO:0000313" key="1">
    <source>
        <dbReference type="EMBL" id="QDM56058.1"/>
    </source>
</evidence>
<evidence type="ECO:0000313" key="2">
    <source>
        <dbReference type="Proteomes" id="UP000320841"/>
    </source>
</evidence>
<dbReference type="GeneID" id="55618675"/>
<organism evidence="1 2">
    <name type="scientific">Rhodococcus phage Sleepyhead</name>
    <dbReference type="NCBI Taxonomy" id="2591131"/>
    <lineage>
        <taxon>Viruses</taxon>
        <taxon>Duplodnaviria</taxon>
        <taxon>Heunggongvirae</taxon>
        <taxon>Uroviricota</taxon>
        <taxon>Caudoviricetes</taxon>
        <taxon>Sleepyheadvirus</taxon>
        <taxon>Sleepyheadvirus sleepyhead</taxon>
    </lineage>
</organism>
<gene>
    <name evidence="1" type="primary">43</name>
    <name evidence="1" type="ORF">SEA_SLEEPYHEAD_43</name>
</gene>
<dbReference type="InterPro" id="IPR045677">
    <property type="entry name" value="DUF6197"/>
</dbReference>
<keyword evidence="2" id="KW-1185">Reference proteome</keyword>
<protein>
    <submittedName>
        <fullName evidence="1">Uncharacterized protein</fullName>
    </submittedName>
</protein>
<dbReference type="Pfam" id="PF19698">
    <property type="entry name" value="DUF6197"/>
    <property type="match status" value="1"/>
</dbReference>
<name>A0A515MHB2_9CAUD</name>
<reference evidence="1 2" key="1">
    <citation type="submission" date="2019-05" db="EMBL/GenBank/DDBJ databases">
        <authorList>
            <person name="Andrick R."/>
            <person name="Dugal D."/>
            <person name="Kinney M."/>
            <person name="Taplin D."/>
            <person name="Molloy S.D."/>
            <person name="Garlena R.A."/>
            <person name="Russell D.A."/>
            <person name="Pope W.H."/>
            <person name="Jacobs-Sera D."/>
            <person name="Hatfull G.F."/>
        </authorList>
    </citation>
    <scope>NUCLEOTIDE SEQUENCE [LARGE SCALE GENOMIC DNA]</scope>
</reference>
<dbReference type="RefSeq" id="YP_009848257.1">
    <property type="nucleotide sequence ID" value="NC_048782.1"/>
</dbReference>
<dbReference type="KEGG" id="vg:55618675"/>
<accession>A0A515MHB2</accession>
<proteinExistence type="predicted"/>
<dbReference type="Proteomes" id="UP000320841">
    <property type="component" value="Segment"/>
</dbReference>
<sequence>MRNSTTHPPTPTDSVRQILGIAADLIDTRGHAKGIFATADGCLCTLGAIRQAGIALDMSPYETTLAAGALRGHLIADFGGAITVAQWNDMEERSKSDVVTTLRAVAQEFSS</sequence>
<dbReference type="EMBL" id="MK967380">
    <property type="protein sequence ID" value="QDM56058.1"/>
    <property type="molecule type" value="Genomic_DNA"/>
</dbReference>